<sequence length="290" mass="31481">MCGGVSALVSISVFHPIDVVKTRLQIQGEVASRAYETKYTHILSSILSIHKYEGWKGVYRGITAAWALQITVTGTRLCIYETSKRALPPQNTPLAANAQNFSLALFSGLCGALVGNPFYLIKSQAQNYSTSPLLALGYQNPHGSLRASLRAIRRAEGVRGYWRDANAFLLRVMAYSAAQLSVFDAVKAKLGHPRTLAASLLASLCAALAGVAAMQPFDLVASRMMNQPRRDGAGVYYSGVQDCFRKIWSTEGPAGFYRGCLANASRVGPYTVTVLVLFDSMKKGAMERGW</sequence>
<evidence type="ECO:0000256" key="2">
    <source>
        <dbReference type="ARBA" id="ARBA00006375"/>
    </source>
</evidence>
<dbReference type="PANTHER" id="PTHR45928">
    <property type="entry name" value="RE38146P"/>
    <property type="match status" value="1"/>
</dbReference>
<protein>
    <submittedName>
        <fullName evidence="12">Uncharacterized protein</fullName>
    </submittedName>
</protein>
<keyword evidence="6" id="KW-0999">Mitochondrion inner membrane</keyword>
<evidence type="ECO:0000256" key="5">
    <source>
        <dbReference type="ARBA" id="ARBA00022737"/>
    </source>
</evidence>
<dbReference type="GO" id="GO:0005743">
    <property type="term" value="C:mitochondrial inner membrane"/>
    <property type="evidence" value="ECO:0007669"/>
    <property type="project" value="UniProtKB-SubCell"/>
</dbReference>
<evidence type="ECO:0000256" key="7">
    <source>
        <dbReference type="ARBA" id="ARBA00022989"/>
    </source>
</evidence>
<evidence type="ECO:0000256" key="4">
    <source>
        <dbReference type="ARBA" id="ARBA00022692"/>
    </source>
</evidence>
<comment type="subcellular location">
    <subcellularLocation>
        <location evidence="1">Mitochondrion inner membrane</location>
        <topology evidence="1">Multi-pass membrane protein</topology>
    </subcellularLocation>
</comment>
<evidence type="ECO:0000256" key="3">
    <source>
        <dbReference type="ARBA" id="ARBA00022448"/>
    </source>
</evidence>
<dbReference type="PANTHER" id="PTHR45928:SF1">
    <property type="entry name" value="RE38146P"/>
    <property type="match status" value="1"/>
</dbReference>
<comment type="similarity">
    <text evidence="2 11">Belongs to the mitochondrial carrier (TC 2.A.29) family.</text>
</comment>
<keyword evidence="4 10" id="KW-0812">Transmembrane</keyword>
<accession>A0A6B2LBZ5</accession>
<dbReference type="InterPro" id="IPR023395">
    <property type="entry name" value="MCP_dom_sf"/>
</dbReference>
<dbReference type="InterPro" id="IPR051508">
    <property type="entry name" value="Mito_Carrier_Antiporter"/>
</dbReference>
<dbReference type="PROSITE" id="PS50920">
    <property type="entry name" value="SOLCAR"/>
    <property type="match status" value="3"/>
</dbReference>
<dbReference type="Gene3D" id="1.50.40.10">
    <property type="entry name" value="Mitochondrial carrier domain"/>
    <property type="match status" value="1"/>
</dbReference>
<keyword evidence="5" id="KW-0677">Repeat</keyword>
<evidence type="ECO:0000313" key="12">
    <source>
        <dbReference type="EMBL" id="NDV34583.1"/>
    </source>
</evidence>
<proteinExistence type="inferred from homology"/>
<name>A0A6B2LBZ5_9EUKA</name>
<keyword evidence="8" id="KW-0496">Mitochondrion</keyword>
<organism evidence="12">
    <name type="scientific">Arcella intermedia</name>
    <dbReference type="NCBI Taxonomy" id="1963864"/>
    <lineage>
        <taxon>Eukaryota</taxon>
        <taxon>Amoebozoa</taxon>
        <taxon>Tubulinea</taxon>
        <taxon>Elardia</taxon>
        <taxon>Arcellinida</taxon>
        <taxon>Sphaerothecina</taxon>
        <taxon>Arcellidae</taxon>
        <taxon>Arcella</taxon>
    </lineage>
</organism>
<feature type="repeat" description="Solcar" evidence="10">
    <location>
        <begin position="1"/>
        <end position="86"/>
    </location>
</feature>
<keyword evidence="7" id="KW-1133">Transmembrane helix</keyword>
<reference evidence="12" key="1">
    <citation type="journal article" date="2020" name="J. Eukaryot. Microbiol.">
        <title>De novo Sequencing, Assembly and Annotation of the Transcriptome for the Free-Living Testate Amoeba Arcella intermedia.</title>
        <authorList>
            <person name="Ribeiro G.M."/>
            <person name="Porfirio-Sousa A.L."/>
            <person name="Maurer-Alcala X.X."/>
            <person name="Katz L.A."/>
            <person name="Lahr D.J.G."/>
        </authorList>
    </citation>
    <scope>NUCLEOTIDE SEQUENCE</scope>
</reference>
<dbReference type="SUPFAM" id="SSF103506">
    <property type="entry name" value="Mitochondrial carrier"/>
    <property type="match status" value="1"/>
</dbReference>
<dbReference type="Pfam" id="PF00153">
    <property type="entry name" value="Mito_carr"/>
    <property type="match status" value="3"/>
</dbReference>
<dbReference type="AlphaFoldDB" id="A0A6B2LBZ5"/>
<evidence type="ECO:0000256" key="10">
    <source>
        <dbReference type="PROSITE-ProRule" id="PRU00282"/>
    </source>
</evidence>
<feature type="repeat" description="Solcar" evidence="10">
    <location>
        <begin position="95"/>
        <end position="189"/>
    </location>
</feature>
<evidence type="ECO:0000256" key="9">
    <source>
        <dbReference type="ARBA" id="ARBA00023136"/>
    </source>
</evidence>
<dbReference type="InterPro" id="IPR018108">
    <property type="entry name" value="MCP_transmembrane"/>
</dbReference>
<evidence type="ECO:0000256" key="8">
    <source>
        <dbReference type="ARBA" id="ARBA00023128"/>
    </source>
</evidence>
<keyword evidence="3 11" id="KW-0813">Transport</keyword>
<evidence type="ECO:0000256" key="11">
    <source>
        <dbReference type="RuleBase" id="RU000488"/>
    </source>
</evidence>
<dbReference type="EMBL" id="GIBP01005614">
    <property type="protein sequence ID" value="NDV34583.1"/>
    <property type="molecule type" value="Transcribed_RNA"/>
</dbReference>
<evidence type="ECO:0000256" key="1">
    <source>
        <dbReference type="ARBA" id="ARBA00004448"/>
    </source>
</evidence>
<evidence type="ECO:0000256" key="6">
    <source>
        <dbReference type="ARBA" id="ARBA00022792"/>
    </source>
</evidence>
<feature type="repeat" description="Solcar" evidence="10">
    <location>
        <begin position="194"/>
        <end position="284"/>
    </location>
</feature>
<keyword evidence="9 10" id="KW-0472">Membrane</keyword>